<sequence>MLSPIDELFEEFKKAKQEERIKILEKIADYDFSNKYEVVKALSVLIEILAKSSGKLKNSAISVLVKMKERGALDILVDEVRSIFEEFKEAGFDLGLEEEGEVLPKEREELDIHDFYDFFSEFHPEENEVKEEIMPEESKEEEEKKKAKEKREKYPDLMDFEIPED</sequence>
<evidence type="ECO:0000313" key="2">
    <source>
        <dbReference type="EMBL" id="HGL17348.1"/>
    </source>
</evidence>
<evidence type="ECO:0000256" key="1">
    <source>
        <dbReference type="SAM" id="MobiDB-lite"/>
    </source>
</evidence>
<reference evidence="2" key="1">
    <citation type="journal article" date="2020" name="mSystems">
        <title>Genome- and Community-Level Interaction Insights into Carbon Utilization and Element Cycling Functions of Hydrothermarchaeota in Hydrothermal Sediment.</title>
        <authorList>
            <person name="Zhou Z."/>
            <person name="Liu Y."/>
            <person name="Xu W."/>
            <person name="Pan J."/>
            <person name="Luo Z.H."/>
            <person name="Li M."/>
        </authorList>
    </citation>
    <scope>NUCLEOTIDE SEQUENCE [LARGE SCALE GENOMIC DNA]</scope>
    <source>
        <strain evidence="2">SpSt-69</strain>
    </source>
</reference>
<proteinExistence type="predicted"/>
<dbReference type="EMBL" id="DTDJ01000025">
    <property type="protein sequence ID" value="HGL17348.1"/>
    <property type="molecule type" value="Genomic_DNA"/>
</dbReference>
<dbReference type="AlphaFoldDB" id="A0A7V3ZX92"/>
<organism evidence="2">
    <name type="scientific">candidate division WOR-3 bacterium</name>
    <dbReference type="NCBI Taxonomy" id="2052148"/>
    <lineage>
        <taxon>Bacteria</taxon>
        <taxon>Bacteria division WOR-3</taxon>
    </lineage>
</organism>
<feature type="region of interest" description="Disordered" evidence="1">
    <location>
        <begin position="127"/>
        <end position="165"/>
    </location>
</feature>
<protein>
    <submittedName>
        <fullName evidence="2">Uncharacterized protein</fullName>
    </submittedName>
</protein>
<gene>
    <name evidence="2" type="ORF">ENU66_03310</name>
</gene>
<accession>A0A7V3ZX92</accession>
<name>A0A7V3ZX92_UNCW3</name>
<feature type="compositionally biased region" description="Basic and acidic residues" evidence="1">
    <location>
        <begin position="127"/>
        <end position="156"/>
    </location>
</feature>
<comment type="caution">
    <text evidence="2">The sequence shown here is derived from an EMBL/GenBank/DDBJ whole genome shotgun (WGS) entry which is preliminary data.</text>
</comment>